<dbReference type="EMBL" id="GL385396">
    <property type="protein sequence ID" value="EJT78470.1"/>
    <property type="molecule type" value="Genomic_DNA"/>
</dbReference>
<evidence type="ECO:0000313" key="4">
    <source>
        <dbReference type="EMBL" id="EJT78470.1"/>
    </source>
</evidence>
<evidence type="ECO:0000313" key="5">
    <source>
        <dbReference type="EnsemblFungi" id="EJT78470"/>
    </source>
</evidence>
<dbReference type="AlphaFoldDB" id="J3NQL4"/>
<dbReference type="GeneID" id="20344028"/>
<dbReference type="PANTHER" id="PTHR42059:SF1">
    <property type="entry name" value="TNT DOMAIN-CONTAINING PROTEIN"/>
    <property type="match status" value="1"/>
</dbReference>
<organism evidence="4">
    <name type="scientific">Gaeumannomyces tritici (strain R3-111a-1)</name>
    <name type="common">Wheat and barley take-all root rot fungus</name>
    <name type="synonym">Gaeumannomyces graminis var. tritici</name>
    <dbReference type="NCBI Taxonomy" id="644352"/>
    <lineage>
        <taxon>Eukaryota</taxon>
        <taxon>Fungi</taxon>
        <taxon>Dikarya</taxon>
        <taxon>Ascomycota</taxon>
        <taxon>Pezizomycotina</taxon>
        <taxon>Sordariomycetes</taxon>
        <taxon>Sordariomycetidae</taxon>
        <taxon>Magnaporthales</taxon>
        <taxon>Magnaporthaceae</taxon>
        <taxon>Gaeumannomyces</taxon>
    </lineage>
</organism>
<dbReference type="Proteomes" id="UP000006039">
    <property type="component" value="Unassembled WGS sequence"/>
</dbReference>
<evidence type="ECO:0000313" key="6">
    <source>
        <dbReference type="Proteomes" id="UP000006039"/>
    </source>
</evidence>
<dbReference type="GO" id="GO:0050135">
    <property type="term" value="F:NADP+ nucleosidase activity"/>
    <property type="evidence" value="ECO:0007669"/>
    <property type="project" value="InterPro"/>
</dbReference>
<evidence type="ECO:0000256" key="1">
    <source>
        <dbReference type="SAM" id="MobiDB-lite"/>
    </source>
</evidence>
<feature type="signal peptide" evidence="2">
    <location>
        <begin position="1"/>
        <end position="16"/>
    </location>
</feature>
<feature type="region of interest" description="Disordered" evidence="1">
    <location>
        <begin position="226"/>
        <end position="258"/>
    </location>
</feature>
<dbReference type="PANTHER" id="PTHR42059">
    <property type="entry name" value="TNT DOMAIN-CONTAINING PROTEIN"/>
    <property type="match status" value="1"/>
</dbReference>
<evidence type="ECO:0000259" key="3">
    <source>
        <dbReference type="Pfam" id="PF14021"/>
    </source>
</evidence>
<keyword evidence="6" id="KW-1185">Reference proteome</keyword>
<sequence>MHTAPILLLCAAGALATPIGRRAPATTTTTTDYVEPARCALNPTSSGYCEGTANNASMAEIYLCGDRRLGPLELPTGIRLGTITATYDRLGGMCPGRFLETWYDSEAKSWRYPPQDGFSLDDGGHAIKGNMTIKEGTLLDRFGHEGGRFVSPAAAPYMQRSLPPENLGTAGDATFPYQYHVYRVIRAFTVEAGPIAEGFGQPGQGVQYRMQKSVVDMKAEKFLESVNPEGLPPLNPHGDECKKDGKDDTEQSVLKRAA</sequence>
<feature type="chain" id="PRO_5015094389" description="TNT domain-containing protein" evidence="2">
    <location>
        <begin position="17"/>
        <end position="258"/>
    </location>
</feature>
<dbReference type="Pfam" id="PF14021">
    <property type="entry name" value="TNT"/>
    <property type="match status" value="1"/>
</dbReference>
<accession>J3NQL4</accession>
<dbReference type="eggNOG" id="ENOG502S1C9">
    <property type="taxonomic scope" value="Eukaryota"/>
</dbReference>
<name>J3NQL4_GAET3</name>
<protein>
    <recommendedName>
        <fullName evidence="3">TNT domain-containing protein</fullName>
    </recommendedName>
</protein>
<dbReference type="InterPro" id="IPR025331">
    <property type="entry name" value="TNT"/>
</dbReference>
<proteinExistence type="predicted"/>
<dbReference type="HOGENOM" id="CLU_083054_0_0_1"/>
<gene>
    <name evidence="5" type="primary">20344028</name>
    <name evidence="4" type="ORF">GGTG_03570</name>
</gene>
<reference evidence="4" key="2">
    <citation type="submission" date="2010-07" db="EMBL/GenBank/DDBJ databases">
        <authorList>
            <consortium name="The Broad Institute Genome Sequencing Platform"/>
            <consortium name="Broad Institute Genome Sequencing Center for Infectious Disease"/>
            <person name="Ma L.-J."/>
            <person name="Dead R."/>
            <person name="Young S."/>
            <person name="Zeng Q."/>
            <person name="Koehrsen M."/>
            <person name="Alvarado L."/>
            <person name="Berlin A."/>
            <person name="Chapman S.B."/>
            <person name="Chen Z."/>
            <person name="Freedman E."/>
            <person name="Gellesch M."/>
            <person name="Goldberg J."/>
            <person name="Griggs A."/>
            <person name="Gujja S."/>
            <person name="Heilman E.R."/>
            <person name="Heiman D."/>
            <person name="Hepburn T."/>
            <person name="Howarth C."/>
            <person name="Jen D."/>
            <person name="Larson L."/>
            <person name="Mehta T."/>
            <person name="Neiman D."/>
            <person name="Pearson M."/>
            <person name="Roberts A."/>
            <person name="Saif S."/>
            <person name="Shea T."/>
            <person name="Shenoy N."/>
            <person name="Sisk P."/>
            <person name="Stolte C."/>
            <person name="Sykes S."/>
            <person name="Walk T."/>
            <person name="White J."/>
            <person name="Yandava C."/>
            <person name="Haas B."/>
            <person name="Nusbaum C."/>
            <person name="Birren B."/>
        </authorList>
    </citation>
    <scope>NUCLEOTIDE SEQUENCE</scope>
    <source>
        <strain evidence="4">R3-111a-1</strain>
    </source>
</reference>
<dbReference type="RefSeq" id="XP_009219615.1">
    <property type="nucleotide sequence ID" value="XM_009221351.1"/>
</dbReference>
<reference evidence="4" key="3">
    <citation type="submission" date="2010-09" db="EMBL/GenBank/DDBJ databases">
        <title>Annotation of Gaeumannomyces graminis var. tritici R3-111a-1.</title>
        <authorList>
            <consortium name="The Broad Institute Genome Sequencing Platform"/>
            <person name="Ma L.-J."/>
            <person name="Dead R."/>
            <person name="Young S.K."/>
            <person name="Zeng Q."/>
            <person name="Gargeya S."/>
            <person name="Fitzgerald M."/>
            <person name="Haas B."/>
            <person name="Abouelleil A."/>
            <person name="Alvarado L."/>
            <person name="Arachchi H.M."/>
            <person name="Berlin A."/>
            <person name="Brown A."/>
            <person name="Chapman S.B."/>
            <person name="Chen Z."/>
            <person name="Dunbar C."/>
            <person name="Freedman E."/>
            <person name="Gearin G."/>
            <person name="Gellesch M."/>
            <person name="Goldberg J."/>
            <person name="Griggs A."/>
            <person name="Gujja S."/>
            <person name="Heiman D."/>
            <person name="Howarth C."/>
            <person name="Larson L."/>
            <person name="Lui A."/>
            <person name="MacDonald P.J.P."/>
            <person name="Mehta T."/>
            <person name="Montmayeur A."/>
            <person name="Murphy C."/>
            <person name="Neiman D."/>
            <person name="Pearson M."/>
            <person name="Priest M."/>
            <person name="Roberts A."/>
            <person name="Saif S."/>
            <person name="Shea T."/>
            <person name="Shenoy N."/>
            <person name="Sisk P."/>
            <person name="Stolte C."/>
            <person name="Sykes S."/>
            <person name="Yandava C."/>
            <person name="Wortman J."/>
            <person name="Nusbaum C."/>
            <person name="Birren B."/>
        </authorList>
    </citation>
    <scope>NUCLEOTIDE SEQUENCE</scope>
    <source>
        <strain evidence="4">R3-111a-1</strain>
    </source>
</reference>
<keyword evidence="2" id="KW-0732">Signal</keyword>
<dbReference type="EnsemblFungi" id="EJT78470">
    <property type="protein sequence ID" value="EJT78470"/>
    <property type="gene ID" value="GGTG_03570"/>
</dbReference>
<dbReference type="InterPro" id="IPR053024">
    <property type="entry name" value="Fungal_surface_NADase"/>
</dbReference>
<feature type="domain" description="TNT" evidence="3">
    <location>
        <begin position="132"/>
        <end position="226"/>
    </location>
</feature>
<evidence type="ECO:0000256" key="2">
    <source>
        <dbReference type="SAM" id="SignalP"/>
    </source>
</evidence>
<feature type="compositionally biased region" description="Basic and acidic residues" evidence="1">
    <location>
        <begin position="237"/>
        <end position="249"/>
    </location>
</feature>
<dbReference type="VEuPathDB" id="FungiDB:GGTG_03570"/>
<reference evidence="5" key="5">
    <citation type="submission" date="2018-04" db="UniProtKB">
        <authorList>
            <consortium name="EnsemblFungi"/>
        </authorList>
    </citation>
    <scope>IDENTIFICATION</scope>
    <source>
        <strain evidence="5">R3-111a-1</strain>
    </source>
</reference>
<reference evidence="5" key="4">
    <citation type="journal article" date="2015" name="G3 (Bethesda)">
        <title>Genome sequences of three phytopathogenic species of the Magnaporthaceae family of fungi.</title>
        <authorList>
            <person name="Okagaki L.H."/>
            <person name="Nunes C.C."/>
            <person name="Sailsbery J."/>
            <person name="Clay B."/>
            <person name="Brown D."/>
            <person name="John T."/>
            <person name="Oh Y."/>
            <person name="Young N."/>
            <person name="Fitzgerald M."/>
            <person name="Haas B.J."/>
            <person name="Zeng Q."/>
            <person name="Young S."/>
            <person name="Adiconis X."/>
            <person name="Fan L."/>
            <person name="Levin J.Z."/>
            <person name="Mitchell T.K."/>
            <person name="Okubara P.A."/>
            <person name="Farman M.L."/>
            <person name="Kohn L.M."/>
            <person name="Birren B."/>
            <person name="Ma L.-J."/>
            <person name="Dean R.A."/>
        </authorList>
    </citation>
    <scope>NUCLEOTIDE SEQUENCE</scope>
    <source>
        <strain evidence="5">R3-111a-1</strain>
    </source>
</reference>
<dbReference type="OrthoDB" id="2923349at2759"/>
<reference evidence="6" key="1">
    <citation type="submission" date="2010-07" db="EMBL/GenBank/DDBJ databases">
        <title>The genome sequence of Gaeumannomyces graminis var. tritici strain R3-111a-1.</title>
        <authorList>
            <consortium name="The Broad Institute Genome Sequencing Platform"/>
            <person name="Ma L.-J."/>
            <person name="Dead R."/>
            <person name="Young S."/>
            <person name="Zeng Q."/>
            <person name="Koehrsen M."/>
            <person name="Alvarado L."/>
            <person name="Berlin A."/>
            <person name="Chapman S.B."/>
            <person name="Chen Z."/>
            <person name="Freedman E."/>
            <person name="Gellesch M."/>
            <person name="Goldberg J."/>
            <person name="Griggs A."/>
            <person name="Gujja S."/>
            <person name="Heilman E.R."/>
            <person name="Heiman D."/>
            <person name="Hepburn T."/>
            <person name="Howarth C."/>
            <person name="Jen D."/>
            <person name="Larson L."/>
            <person name="Mehta T."/>
            <person name="Neiman D."/>
            <person name="Pearson M."/>
            <person name="Roberts A."/>
            <person name="Saif S."/>
            <person name="Shea T."/>
            <person name="Shenoy N."/>
            <person name="Sisk P."/>
            <person name="Stolte C."/>
            <person name="Sykes S."/>
            <person name="Walk T."/>
            <person name="White J."/>
            <person name="Yandava C."/>
            <person name="Haas B."/>
            <person name="Nusbaum C."/>
            <person name="Birren B."/>
        </authorList>
    </citation>
    <scope>NUCLEOTIDE SEQUENCE [LARGE SCALE GENOMIC DNA]</scope>
    <source>
        <strain evidence="6">R3-111a-1</strain>
    </source>
</reference>